<organism evidence="2">
    <name type="scientific">marine sediment metagenome</name>
    <dbReference type="NCBI Taxonomy" id="412755"/>
    <lineage>
        <taxon>unclassified sequences</taxon>
        <taxon>metagenomes</taxon>
        <taxon>ecological metagenomes</taxon>
    </lineage>
</organism>
<sequence>MAAPGRKEVSPVPWYGSVILIVLGTAIWGWSAACNITSITELGRVLVYIPIGHLFGMSLPRS</sequence>
<name>X1RDS2_9ZZZZ</name>
<dbReference type="EMBL" id="BARW01005385">
    <property type="protein sequence ID" value="GAI78723.1"/>
    <property type="molecule type" value="Genomic_DNA"/>
</dbReference>
<protein>
    <submittedName>
        <fullName evidence="2">Uncharacterized protein</fullName>
    </submittedName>
</protein>
<keyword evidence="1" id="KW-0472">Membrane</keyword>
<dbReference type="PROSITE" id="PS51257">
    <property type="entry name" value="PROKAR_LIPOPROTEIN"/>
    <property type="match status" value="1"/>
</dbReference>
<evidence type="ECO:0000256" key="1">
    <source>
        <dbReference type="SAM" id="Phobius"/>
    </source>
</evidence>
<evidence type="ECO:0000313" key="2">
    <source>
        <dbReference type="EMBL" id="GAI78723.1"/>
    </source>
</evidence>
<feature type="transmembrane region" description="Helical" evidence="1">
    <location>
        <begin position="12"/>
        <end position="30"/>
    </location>
</feature>
<keyword evidence="1" id="KW-0812">Transmembrane</keyword>
<gene>
    <name evidence="2" type="ORF">S12H4_11778</name>
</gene>
<proteinExistence type="predicted"/>
<accession>X1RDS2</accession>
<keyword evidence="1" id="KW-1133">Transmembrane helix</keyword>
<comment type="caution">
    <text evidence="2">The sequence shown here is derived from an EMBL/GenBank/DDBJ whole genome shotgun (WGS) entry which is preliminary data.</text>
</comment>
<reference evidence="2" key="1">
    <citation type="journal article" date="2014" name="Front. Microbiol.">
        <title>High frequency of phylogenetically diverse reductive dehalogenase-homologous genes in deep subseafloor sedimentary metagenomes.</title>
        <authorList>
            <person name="Kawai M."/>
            <person name="Futagami T."/>
            <person name="Toyoda A."/>
            <person name="Takaki Y."/>
            <person name="Nishi S."/>
            <person name="Hori S."/>
            <person name="Arai W."/>
            <person name="Tsubouchi T."/>
            <person name="Morono Y."/>
            <person name="Uchiyama I."/>
            <person name="Ito T."/>
            <person name="Fujiyama A."/>
            <person name="Inagaki F."/>
            <person name="Takami H."/>
        </authorList>
    </citation>
    <scope>NUCLEOTIDE SEQUENCE</scope>
    <source>
        <strain evidence="2">Expedition CK06-06</strain>
    </source>
</reference>
<dbReference type="AlphaFoldDB" id="X1RDS2"/>